<feature type="domain" description="Protein kinase" evidence="6">
    <location>
        <begin position="80"/>
        <end position="340"/>
    </location>
</feature>
<dbReference type="EMBL" id="LDJM01000004">
    <property type="protein sequence ID" value="KRG79387.1"/>
    <property type="molecule type" value="Genomic_DNA"/>
</dbReference>
<dbReference type="Proteomes" id="UP000050956">
    <property type="component" value="Unassembled WGS sequence"/>
</dbReference>
<dbReference type="InterPro" id="IPR011009">
    <property type="entry name" value="Kinase-like_dom_sf"/>
</dbReference>
<name>A0A0R0DC03_9GAMM</name>
<keyword evidence="5" id="KW-0812">Transmembrane</keyword>
<organism evidence="7 8">
    <name type="scientific">Stenotrophomonas ginsengisoli</name>
    <dbReference type="NCBI Taxonomy" id="336566"/>
    <lineage>
        <taxon>Bacteria</taxon>
        <taxon>Pseudomonadati</taxon>
        <taxon>Pseudomonadota</taxon>
        <taxon>Gammaproteobacteria</taxon>
        <taxon>Lysobacterales</taxon>
        <taxon>Lysobacteraceae</taxon>
        <taxon>Stenotrophomonas</taxon>
    </lineage>
</organism>
<feature type="transmembrane region" description="Helical" evidence="5">
    <location>
        <begin position="366"/>
        <end position="384"/>
    </location>
</feature>
<dbReference type="InterPro" id="IPR011990">
    <property type="entry name" value="TPR-like_helical_dom_sf"/>
</dbReference>
<evidence type="ECO:0000256" key="3">
    <source>
        <dbReference type="ARBA" id="ARBA00022777"/>
    </source>
</evidence>
<evidence type="ECO:0000313" key="8">
    <source>
        <dbReference type="Proteomes" id="UP000050956"/>
    </source>
</evidence>
<evidence type="ECO:0000256" key="2">
    <source>
        <dbReference type="ARBA" id="ARBA00022741"/>
    </source>
</evidence>
<evidence type="ECO:0000256" key="1">
    <source>
        <dbReference type="ARBA" id="ARBA00022679"/>
    </source>
</evidence>
<keyword evidence="1" id="KW-0808">Transferase</keyword>
<dbReference type="AlphaFoldDB" id="A0A0R0DC03"/>
<keyword evidence="3" id="KW-0418">Kinase</keyword>
<dbReference type="SUPFAM" id="SSF48452">
    <property type="entry name" value="TPR-like"/>
    <property type="match status" value="3"/>
</dbReference>
<dbReference type="PANTHER" id="PTHR43289:SF34">
    <property type="entry name" value="SERINE_THREONINE-PROTEIN KINASE YBDM-RELATED"/>
    <property type="match status" value="1"/>
</dbReference>
<evidence type="ECO:0000313" key="7">
    <source>
        <dbReference type="EMBL" id="KRG79387.1"/>
    </source>
</evidence>
<keyword evidence="4" id="KW-0067">ATP-binding</keyword>
<evidence type="ECO:0000256" key="5">
    <source>
        <dbReference type="SAM" id="Phobius"/>
    </source>
</evidence>
<dbReference type="PROSITE" id="PS50011">
    <property type="entry name" value="PROTEIN_KINASE_DOM"/>
    <property type="match status" value="1"/>
</dbReference>
<keyword evidence="2" id="KW-0547">Nucleotide-binding</keyword>
<dbReference type="GO" id="GO:0004674">
    <property type="term" value="F:protein serine/threonine kinase activity"/>
    <property type="evidence" value="ECO:0007669"/>
    <property type="project" value="TreeGrafter"/>
</dbReference>
<dbReference type="PATRIC" id="fig|336566.3.peg.2244"/>
<protein>
    <recommendedName>
        <fullName evidence="6">Protein kinase domain-containing protein</fullName>
    </recommendedName>
</protein>
<evidence type="ECO:0000259" key="6">
    <source>
        <dbReference type="PROSITE" id="PS50011"/>
    </source>
</evidence>
<dbReference type="Gene3D" id="3.30.200.20">
    <property type="entry name" value="Phosphorylase Kinase, domain 1"/>
    <property type="match status" value="1"/>
</dbReference>
<keyword evidence="5" id="KW-0472">Membrane</keyword>
<sequence>MEQDNWQQVRQLFDLVCDLPAEHWEARLNHLSNDAQVIAQTLRLLQAQTLELGAVREQIGRLISQVDQAELGPGDRIGPWQLQQCLARGGMGMVFLAQRADGMYQQQVAIKLLPGMCDERAAAGLVAERRILASLQHPQIARLYDGGTTPAGQPYLVMEYIQGQPLDQWCEDRRLGLDQRLQLMLVICQAVQEAHARLVLHCDIKPANILIREDGQPVLLDFGVAHLLEGAGSAERMACCTPAYAAPELLQGQHLADTRSDVFSLGVLLGELLSGVASGRGLDSWASDVPAPSQQAAASCRWRAQLRGDLDAIVARACALEPDQRYPSVAALGRDLEAWRQRRPVSARGGGMFYRGQRWLQRNWKWWLLLLGLVALVAGFVWQLEQQRQRAQQQARIAEEVSRFLVDAFDAANPRKGSLPSYGQITARQVLDASAQRMQQQTWTDVAVKARLQATLAQAYQNIGLGSQAAELYEQAVPVLLEHDDGRNTEALVPVLNEYATLLANKQQGERAEGLARQALALLGSEQLLLRARSYNSLGLALSAQRRFDASSQAFATAMALHQRNGSGVLSIAMILQNTALMELERGDYARAASLLQQAGALRLPLGKQTSEWWGGQYLLLRAMAAQGRYDDALAIAQELDVLLEPLYGPHSDRRAELDNELAGILQDSGRYGPAAERYARVLAHYTRMGDGQSMDVARTLNNMATLQQAQGDWNQAISLYRQSLQLRRALLGPQVPQVWQVETNLARLLLARGDRQEAASLLENAASGWRQRVPADHPQRLLTALAQAQHALATGNMSAATAYIGQVAGQLPVDDLRVERRYLETVARQQQLMGDWSAAVGTQTKLLDLYTAQNGADSVQAAEQQVALALIHARSGQCALARSLAREAMPHLQQHHAASRILQQARHLAGNGSSGCAGALLE</sequence>
<proteinExistence type="predicted"/>
<dbReference type="InterPro" id="IPR008271">
    <property type="entry name" value="Ser/Thr_kinase_AS"/>
</dbReference>
<dbReference type="Pfam" id="PF13374">
    <property type="entry name" value="TPR_10"/>
    <property type="match status" value="1"/>
</dbReference>
<dbReference type="PANTHER" id="PTHR43289">
    <property type="entry name" value="MITOGEN-ACTIVATED PROTEIN KINASE KINASE KINASE 20-RELATED"/>
    <property type="match status" value="1"/>
</dbReference>
<dbReference type="Pfam" id="PF13424">
    <property type="entry name" value="TPR_12"/>
    <property type="match status" value="1"/>
</dbReference>
<dbReference type="GO" id="GO:0005524">
    <property type="term" value="F:ATP binding"/>
    <property type="evidence" value="ECO:0007669"/>
    <property type="project" value="UniProtKB-KW"/>
</dbReference>
<dbReference type="Pfam" id="PF00069">
    <property type="entry name" value="Pkinase"/>
    <property type="match status" value="1"/>
</dbReference>
<dbReference type="Gene3D" id="1.10.510.10">
    <property type="entry name" value="Transferase(Phosphotransferase) domain 1"/>
    <property type="match status" value="1"/>
</dbReference>
<dbReference type="InterPro" id="IPR000719">
    <property type="entry name" value="Prot_kinase_dom"/>
</dbReference>
<dbReference type="SUPFAM" id="SSF56112">
    <property type="entry name" value="Protein kinase-like (PK-like)"/>
    <property type="match status" value="1"/>
</dbReference>
<reference evidence="7 8" key="1">
    <citation type="submission" date="2015-05" db="EMBL/GenBank/DDBJ databases">
        <title>Genome sequencing and analysis of members of genus Stenotrophomonas.</title>
        <authorList>
            <person name="Patil P.P."/>
            <person name="Midha S."/>
            <person name="Patil P.B."/>
        </authorList>
    </citation>
    <scope>NUCLEOTIDE SEQUENCE [LARGE SCALE GENOMIC DNA]</scope>
    <source>
        <strain evidence="7 8">DSM 24757</strain>
    </source>
</reference>
<dbReference type="SMART" id="SM00028">
    <property type="entry name" value="TPR"/>
    <property type="match status" value="4"/>
</dbReference>
<dbReference type="STRING" id="336566.ABB30_01000"/>
<keyword evidence="8" id="KW-1185">Reference proteome</keyword>
<accession>A0A0R0DC03</accession>
<gene>
    <name evidence="7" type="ORF">ABB30_01000</name>
</gene>
<dbReference type="InterPro" id="IPR019734">
    <property type="entry name" value="TPR_rpt"/>
</dbReference>
<dbReference type="PROSITE" id="PS00108">
    <property type="entry name" value="PROTEIN_KINASE_ST"/>
    <property type="match status" value="1"/>
</dbReference>
<dbReference type="CDD" id="cd14014">
    <property type="entry name" value="STKc_PknB_like"/>
    <property type="match status" value="1"/>
</dbReference>
<evidence type="ECO:0000256" key="4">
    <source>
        <dbReference type="ARBA" id="ARBA00022840"/>
    </source>
</evidence>
<comment type="caution">
    <text evidence="7">The sequence shown here is derived from an EMBL/GenBank/DDBJ whole genome shotgun (WGS) entry which is preliminary data.</text>
</comment>
<dbReference type="SMART" id="SM00220">
    <property type="entry name" value="S_TKc"/>
    <property type="match status" value="1"/>
</dbReference>
<keyword evidence="5" id="KW-1133">Transmembrane helix</keyword>
<dbReference type="Gene3D" id="1.25.40.10">
    <property type="entry name" value="Tetratricopeptide repeat domain"/>
    <property type="match status" value="2"/>
</dbReference>